<dbReference type="Proteomes" id="UP000823891">
    <property type="component" value="Unassembled WGS sequence"/>
</dbReference>
<organism evidence="2 3">
    <name type="scientific">Candidatus Eisenbergiella merdavium</name>
    <dbReference type="NCBI Taxonomy" id="2838551"/>
    <lineage>
        <taxon>Bacteria</taxon>
        <taxon>Bacillati</taxon>
        <taxon>Bacillota</taxon>
        <taxon>Clostridia</taxon>
        <taxon>Lachnospirales</taxon>
        <taxon>Lachnospiraceae</taxon>
        <taxon>Eisenbergiella</taxon>
    </lineage>
</organism>
<dbReference type="Gene3D" id="3.20.20.190">
    <property type="entry name" value="Phosphatidylinositol (PI) phosphodiesterase"/>
    <property type="match status" value="1"/>
</dbReference>
<reference evidence="2" key="1">
    <citation type="journal article" date="2021" name="PeerJ">
        <title>Extensive microbial diversity within the chicken gut microbiome revealed by metagenomics and culture.</title>
        <authorList>
            <person name="Gilroy R."/>
            <person name="Ravi A."/>
            <person name="Getino M."/>
            <person name="Pursley I."/>
            <person name="Horton D.L."/>
            <person name="Alikhan N.F."/>
            <person name="Baker D."/>
            <person name="Gharbi K."/>
            <person name="Hall N."/>
            <person name="Watson M."/>
            <person name="Adriaenssens E.M."/>
            <person name="Foster-Nyarko E."/>
            <person name="Jarju S."/>
            <person name="Secka A."/>
            <person name="Antonio M."/>
            <person name="Oren A."/>
            <person name="Chaudhuri R.R."/>
            <person name="La Ragione R."/>
            <person name="Hildebrand F."/>
            <person name="Pallen M.J."/>
        </authorList>
    </citation>
    <scope>NUCLEOTIDE SEQUENCE</scope>
    <source>
        <strain evidence="2">USAMLcec2-132</strain>
    </source>
</reference>
<name>A0A9D2SQ82_9FIRM</name>
<dbReference type="PANTHER" id="PTHR43805:SF1">
    <property type="entry name" value="GP-PDE DOMAIN-CONTAINING PROTEIN"/>
    <property type="match status" value="1"/>
</dbReference>
<protein>
    <recommendedName>
        <fullName evidence="1">GP-PDE domain-containing protein</fullName>
    </recommendedName>
</protein>
<dbReference type="InterPro" id="IPR017946">
    <property type="entry name" value="PLC-like_Pdiesterase_TIM-brl"/>
</dbReference>
<dbReference type="PANTHER" id="PTHR43805">
    <property type="entry name" value="GLYCEROPHOSPHORYL DIESTER PHOSPHODIESTERASE"/>
    <property type="match status" value="1"/>
</dbReference>
<dbReference type="EMBL" id="DWWS01000047">
    <property type="protein sequence ID" value="HJC24734.1"/>
    <property type="molecule type" value="Genomic_DNA"/>
</dbReference>
<feature type="domain" description="GP-PDE" evidence="1">
    <location>
        <begin position="18"/>
        <end position="330"/>
    </location>
</feature>
<reference evidence="2" key="2">
    <citation type="submission" date="2021-04" db="EMBL/GenBank/DDBJ databases">
        <authorList>
            <person name="Gilroy R."/>
        </authorList>
    </citation>
    <scope>NUCLEOTIDE SEQUENCE</scope>
    <source>
        <strain evidence="2">USAMLcec2-132</strain>
    </source>
</reference>
<dbReference type="InterPro" id="IPR030395">
    <property type="entry name" value="GP_PDE_dom"/>
</dbReference>
<gene>
    <name evidence="2" type="ORF">H9761_13685</name>
</gene>
<comment type="caution">
    <text evidence="2">The sequence shown here is derived from an EMBL/GenBank/DDBJ whole genome shotgun (WGS) entry which is preliminary data.</text>
</comment>
<dbReference type="GO" id="GO:0006629">
    <property type="term" value="P:lipid metabolic process"/>
    <property type="evidence" value="ECO:0007669"/>
    <property type="project" value="InterPro"/>
</dbReference>
<dbReference type="PROSITE" id="PS51704">
    <property type="entry name" value="GP_PDE"/>
    <property type="match status" value="1"/>
</dbReference>
<dbReference type="GO" id="GO:0008081">
    <property type="term" value="F:phosphoric diester hydrolase activity"/>
    <property type="evidence" value="ECO:0007669"/>
    <property type="project" value="InterPro"/>
</dbReference>
<dbReference type="SUPFAM" id="SSF51695">
    <property type="entry name" value="PLC-like phosphodiesterases"/>
    <property type="match status" value="1"/>
</dbReference>
<dbReference type="AlphaFoldDB" id="A0A9D2SQ82"/>
<evidence type="ECO:0000259" key="1">
    <source>
        <dbReference type="PROSITE" id="PS51704"/>
    </source>
</evidence>
<accession>A0A9D2SQ82</accession>
<evidence type="ECO:0000313" key="2">
    <source>
        <dbReference type="EMBL" id="HJC24734.1"/>
    </source>
</evidence>
<sequence length="342" mass="39448">MGEKITQRPRSRSGLDRPARIAHRGDIWSGPENTLSAFTGAVRKGCEGIETDIRKTGDGKIVTAHDAGFLRVMCGAPVIEERCVNEMSLEEVCHVMLPFAGHLLEHFPEGGFENELYAYFPWELDDRETIRARAMQCLSAAEYLPGEERISRLFQWFHINYRDMYQVLGKQDGRLDHYMPLEDYLNWINTQPEGFFTEIECKEEGLIEETDRLIRRTGTAHRCILFSGIEACNREIQDFYKRNPKPEGLRLGANLRFLSESTLPILDEWELYEVGLNAGAFGKDEVELLHQRGIRVFSNLGDTPSWWDMLERIGADGFKTNCLGAYNEWRKENKNREIKNEC</sequence>
<evidence type="ECO:0000313" key="3">
    <source>
        <dbReference type="Proteomes" id="UP000823891"/>
    </source>
</evidence>
<dbReference type="Pfam" id="PF03009">
    <property type="entry name" value="GDPD"/>
    <property type="match status" value="1"/>
</dbReference>
<proteinExistence type="predicted"/>